<accession>A0A6J7QS45</accession>
<protein>
    <submittedName>
        <fullName evidence="4">Unannotated protein</fullName>
    </submittedName>
</protein>
<dbReference type="Pfam" id="PF12849">
    <property type="entry name" value="PBP_like_2"/>
    <property type="match status" value="1"/>
</dbReference>
<dbReference type="Gene3D" id="3.40.190.10">
    <property type="entry name" value="Periplasmic binding protein-like II"/>
    <property type="match status" value="1"/>
</dbReference>
<evidence type="ECO:0000313" key="4">
    <source>
        <dbReference type="EMBL" id="CAB5016884.1"/>
    </source>
</evidence>
<dbReference type="EMBL" id="CAFBPM010000005">
    <property type="protein sequence ID" value="CAB5016884.1"/>
    <property type="molecule type" value="Genomic_DNA"/>
</dbReference>
<proteinExistence type="predicted"/>
<evidence type="ECO:0000313" key="3">
    <source>
        <dbReference type="EMBL" id="CAB4865020.1"/>
    </source>
</evidence>
<dbReference type="EMBL" id="CAFBLT010000001">
    <property type="protein sequence ID" value="CAB4865020.1"/>
    <property type="molecule type" value="Genomic_DNA"/>
</dbReference>
<evidence type="ECO:0000259" key="1">
    <source>
        <dbReference type="Pfam" id="PF12849"/>
    </source>
</evidence>
<dbReference type="InterPro" id="IPR024370">
    <property type="entry name" value="PBP_domain"/>
</dbReference>
<feature type="domain" description="PBP" evidence="1">
    <location>
        <begin position="120"/>
        <end position="283"/>
    </location>
</feature>
<organism evidence="4">
    <name type="scientific">freshwater metagenome</name>
    <dbReference type="NCBI Taxonomy" id="449393"/>
    <lineage>
        <taxon>unclassified sequences</taxon>
        <taxon>metagenomes</taxon>
        <taxon>ecological metagenomes</taxon>
    </lineage>
</organism>
<dbReference type="SUPFAM" id="SSF53850">
    <property type="entry name" value="Periplasmic binding protein-like II"/>
    <property type="match status" value="1"/>
</dbReference>
<reference evidence="4" key="1">
    <citation type="submission" date="2020-05" db="EMBL/GenBank/DDBJ databases">
        <authorList>
            <person name="Chiriac C."/>
            <person name="Salcher M."/>
            <person name="Ghai R."/>
            <person name="Kavagutti S V."/>
        </authorList>
    </citation>
    <scope>NUCLEOTIDE SEQUENCE</scope>
</reference>
<dbReference type="EMBL" id="CAFABE010000127">
    <property type="protein sequence ID" value="CAB4834474.1"/>
    <property type="molecule type" value="Genomic_DNA"/>
</dbReference>
<sequence length="635" mass="64806">MTTNFESGEIQSPKRHRLMRLVTGLSAVAVAGSFAISAVPAGAVGNATAVPTSGANHIIVGTGSSTTYPMMNKLDLLYNESPQCTMTIDRASATAIQPLDFSCLTVTQETNGGVLNPINASTSTTTNPFGDIVVEEPPIGSSNGILQLESATGSATAINNKYSYATGALNVFNGASYARSSRAASNSATGDNKGLNFVAFAKDGVTWTHYVKTTASTTPCTYNIPKLTVSELAAIWKGNLWNWAQVGGCNAPIIVFTAQTGSGTQSTWKTTLGTDPTALQTSSFYANCYDTGNTLADPAGGLVTATAATTQPSGAKCNGPINIFENEVAQLNLAALPENMTNPNLAGGLNAGATHASASAPYTLTGATKPSKCYAWWLGCTSTGTGAATVWTFGSQVNANVLARSIFFYSAGLFKQQCLAAGGANTAATCATNQYKVYSQDATGATTLALGGIGTFASGSLVTSNIPSTGEPAVVCTTVAGDPAPCMPTQISILTGHFPSTRLVYNVYADNSQAGQPAATAAALNYVGETGFLCTPRTASITNPQSGKSYLTEIQNTIVASGFYPISAGATTGVINQTAIPEGTFGVGQTGAETMYATGPYAPFLAHAAGTTASPNGFCLFSTTSSSTPTPQPPA</sequence>
<dbReference type="AlphaFoldDB" id="A0A6J7QS45"/>
<name>A0A6J7QS45_9ZZZZ</name>
<evidence type="ECO:0000313" key="2">
    <source>
        <dbReference type="EMBL" id="CAB4834474.1"/>
    </source>
</evidence>
<gene>
    <name evidence="2" type="ORF">UFOPK3164_01672</name>
    <name evidence="3" type="ORF">UFOPK3427_00434</name>
    <name evidence="4" type="ORF">UFOPK4112_00665</name>
</gene>